<keyword evidence="3" id="KW-0687">Ribonucleoprotein</keyword>
<feature type="chain" id="PRO_5042011025" description="Small ribosomal subunit protein uS10 domain-containing protein" evidence="4">
    <location>
        <begin position="24"/>
        <end position="90"/>
    </location>
</feature>
<dbReference type="InterPro" id="IPR001848">
    <property type="entry name" value="Ribosomal_uS10"/>
</dbReference>
<reference evidence="6 7" key="1">
    <citation type="journal article" date="2022" name="G3 (Bethesda)">
        <title>Whole-genome sequence and methylome profiling of the almond [Prunus dulcis (Mill.) D.A. Webb] cultivar 'Nonpareil'.</title>
        <authorList>
            <person name="D'Amico-Willman K.M."/>
            <person name="Ouma W.Z."/>
            <person name="Meulia T."/>
            <person name="Sideli G.M."/>
            <person name="Gradziel T.M."/>
            <person name="Fresnedo-Ramirez J."/>
        </authorList>
    </citation>
    <scope>NUCLEOTIDE SEQUENCE [LARGE SCALE GENOMIC DNA]</scope>
    <source>
        <strain evidence="6">Clone GOH B32 T37-40</strain>
    </source>
</reference>
<dbReference type="Proteomes" id="UP001054821">
    <property type="component" value="Chromosome 4"/>
</dbReference>
<dbReference type="SUPFAM" id="SSF54999">
    <property type="entry name" value="Ribosomal protein S10"/>
    <property type="match status" value="1"/>
</dbReference>
<evidence type="ECO:0000256" key="2">
    <source>
        <dbReference type="ARBA" id="ARBA00022980"/>
    </source>
</evidence>
<proteinExistence type="inferred from homology"/>
<dbReference type="Gene3D" id="3.30.70.600">
    <property type="entry name" value="Ribosomal protein S10 domain"/>
    <property type="match status" value="1"/>
</dbReference>
<dbReference type="PANTHER" id="PTHR11700">
    <property type="entry name" value="30S RIBOSOMAL PROTEIN S10 FAMILY MEMBER"/>
    <property type="match status" value="1"/>
</dbReference>
<comment type="caution">
    <text evidence="6">The sequence shown here is derived from an EMBL/GenBank/DDBJ whole genome shotgun (WGS) entry which is preliminary data.</text>
</comment>
<sequence>MAPSMSCLLLLCRCIVCIDLVRGAKDKRLLVKGLVRMQTKVQHITTRKSPCGEGLSKRVIDLFSSPDVVKQITSITIEPSVEVEVTIADS</sequence>
<dbReference type="SMART" id="SM01403">
    <property type="entry name" value="Ribosomal_S10"/>
    <property type="match status" value="1"/>
</dbReference>
<organism evidence="6 7">
    <name type="scientific">Prunus dulcis</name>
    <name type="common">Almond</name>
    <name type="synonym">Amygdalus dulcis</name>
    <dbReference type="NCBI Taxonomy" id="3755"/>
    <lineage>
        <taxon>Eukaryota</taxon>
        <taxon>Viridiplantae</taxon>
        <taxon>Streptophyta</taxon>
        <taxon>Embryophyta</taxon>
        <taxon>Tracheophyta</taxon>
        <taxon>Spermatophyta</taxon>
        <taxon>Magnoliopsida</taxon>
        <taxon>eudicotyledons</taxon>
        <taxon>Gunneridae</taxon>
        <taxon>Pentapetalae</taxon>
        <taxon>rosids</taxon>
        <taxon>fabids</taxon>
        <taxon>Rosales</taxon>
        <taxon>Rosaceae</taxon>
        <taxon>Amygdaloideae</taxon>
        <taxon>Amygdaleae</taxon>
        <taxon>Prunus</taxon>
    </lineage>
</organism>
<dbReference type="GO" id="GO:0006412">
    <property type="term" value="P:translation"/>
    <property type="evidence" value="ECO:0007669"/>
    <property type="project" value="InterPro"/>
</dbReference>
<evidence type="ECO:0000259" key="5">
    <source>
        <dbReference type="SMART" id="SM01403"/>
    </source>
</evidence>
<evidence type="ECO:0000256" key="1">
    <source>
        <dbReference type="ARBA" id="ARBA00007102"/>
    </source>
</evidence>
<dbReference type="GO" id="GO:0003735">
    <property type="term" value="F:structural constituent of ribosome"/>
    <property type="evidence" value="ECO:0007669"/>
    <property type="project" value="InterPro"/>
</dbReference>
<protein>
    <recommendedName>
        <fullName evidence="5">Small ribosomal subunit protein uS10 domain-containing protein</fullName>
    </recommendedName>
</protein>
<comment type="similarity">
    <text evidence="1">Belongs to the universal ribosomal protein uS10 family.</text>
</comment>
<dbReference type="Pfam" id="PF00338">
    <property type="entry name" value="Ribosomal_S10"/>
    <property type="match status" value="1"/>
</dbReference>
<accession>A0AAD4W0N9</accession>
<keyword evidence="2" id="KW-0689">Ribosomal protein</keyword>
<dbReference type="AlphaFoldDB" id="A0AAD4W0N9"/>
<evidence type="ECO:0000313" key="7">
    <source>
        <dbReference type="Proteomes" id="UP001054821"/>
    </source>
</evidence>
<evidence type="ECO:0000256" key="4">
    <source>
        <dbReference type="SAM" id="SignalP"/>
    </source>
</evidence>
<dbReference type="EMBL" id="JAJFAZ020000004">
    <property type="protein sequence ID" value="KAI5334784.1"/>
    <property type="molecule type" value="Genomic_DNA"/>
</dbReference>
<dbReference type="GO" id="GO:0005840">
    <property type="term" value="C:ribosome"/>
    <property type="evidence" value="ECO:0007669"/>
    <property type="project" value="UniProtKB-KW"/>
</dbReference>
<feature type="domain" description="Small ribosomal subunit protein uS10" evidence="5">
    <location>
        <begin position="7"/>
        <end position="86"/>
    </location>
</feature>
<dbReference type="InterPro" id="IPR027486">
    <property type="entry name" value="Ribosomal_uS10_dom"/>
</dbReference>
<evidence type="ECO:0000313" key="6">
    <source>
        <dbReference type="EMBL" id="KAI5334784.1"/>
    </source>
</evidence>
<dbReference type="GO" id="GO:1990904">
    <property type="term" value="C:ribonucleoprotein complex"/>
    <property type="evidence" value="ECO:0007669"/>
    <property type="project" value="UniProtKB-KW"/>
</dbReference>
<keyword evidence="4" id="KW-0732">Signal</keyword>
<keyword evidence="7" id="KW-1185">Reference proteome</keyword>
<name>A0AAD4W0N9_PRUDU</name>
<feature type="signal peptide" evidence="4">
    <location>
        <begin position="1"/>
        <end position="23"/>
    </location>
</feature>
<dbReference type="InterPro" id="IPR036838">
    <property type="entry name" value="Ribosomal_uS10_dom_sf"/>
</dbReference>
<evidence type="ECO:0000256" key="3">
    <source>
        <dbReference type="ARBA" id="ARBA00023274"/>
    </source>
</evidence>
<gene>
    <name evidence="6" type="ORF">L3X38_024917</name>
</gene>